<dbReference type="STRING" id="59895.A0A103YBK5"/>
<feature type="region of interest" description="Disordered" evidence="8">
    <location>
        <begin position="578"/>
        <end position="646"/>
    </location>
</feature>
<evidence type="ECO:0000256" key="8">
    <source>
        <dbReference type="SAM" id="MobiDB-lite"/>
    </source>
</evidence>
<keyword evidence="2" id="KW-0132">Cell division</keyword>
<dbReference type="SUPFAM" id="SSF63748">
    <property type="entry name" value="Tudor/PWWP/MBT"/>
    <property type="match status" value="1"/>
</dbReference>
<dbReference type="CDD" id="cd20404">
    <property type="entry name" value="Tudor_Agenet_AtEML-like"/>
    <property type="match status" value="1"/>
</dbReference>
<dbReference type="Pfam" id="PF20168">
    <property type="entry name" value="PDS5"/>
    <property type="match status" value="1"/>
</dbReference>
<evidence type="ECO:0000256" key="4">
    <source>
        <dbReference type="ARBA" id="ARBA00022776"/>
    </source>
</evidence>
<keyword evidence="7" id="KW-0131">Cell cycle</keyword>
<evidence type="ECO:0000256" key="1">
    <source>
        <dbReference type="ARBA" id="ARBA00004123"/>
    </source>
</evidence>
<dbReference type="InterPro" id="IPR039776">
    <property type="entry name" value="Pds5"/>
</dbReference>
<feature type="compositionally biased region" description="Polar residues" evidence="8">
    <location>
        <begin position="261"/>
        <end position="271"/>
    </location>
</feature>
<dbReference type="AlphaFoldDB" id="A0A103YBK5"/>
<proteinExistence type="predicted"/>
<keyword evidence="4" id="KW-0498">Mitosis</keyword>
<name>A0A103YBK5_CYNCS</name>
<comment type="caution">
    <text evidence="9">The sequence shown here is derived from an EMBL/GenBank/DDBJ whole genome shotgun (WGS) entry which is preliminary data.</text>
</comment>
<dbReference type="OMA" id="NTVAKYE"/>
<dbReference type="PANTHER" id="PTHR12663:SF69">
    <property type="entry name" value="SISTER CHROMATID COHESION PROTEIN PDS5 HOMOLOG E"/>
    <property type="match status" value="1"/>
</dbReference>
<keyword evidence="5" id="KW-0234">DNA repair</keyword>
<evidence type="ECO:0000256" key="6">
    <source>
        <dbReference type="ARBA" id="ARBA00023242"/>
    </source>
</evidence>
<evidence type="ECO:0000256" key="7">
    <source>
        <dbReference type="ARBA" id="ARBA00023306"/>
    </source>
</evidence>
<dbReference type="GO" id="GO:0005634">
    <property type="term" value="C:nucleus"/>
    <property type="evidence" value="ECO:0007669"/>
    <property type="project" value="UniProtKB-SubCell"/>
</dbReference>
<feature type="compositionally biased region" description="Basic and acidic residues" evidence="8">
    <location>
        <begin position="611"/>
        <end position="646"/>
    </location>
</feature>
<dbReference type="Gramene" id="KVI06070">
    <property type="protein sequence ID" value="KVI06070"/>
    <property type="gene ID" value="Ccrd_015578"/>
</dbReference>
<feature type="compositionally biased region" description="Basic and acidic residues" evidence="8">
    <location>
        <begin position="310"/>
        <end position="338"/>
    </location>
</feature>
<dbReference type="PANTHER" id="PTHR12663">
    <property type="entry name" value="ANDROGEN INDUCED INHIBITOR OF PROLIFERATION AS3 / PDS5-RELATED"/>
    <property type="match status" value="1"/>
</dbReference>
<dbReference type="GO" id="GO:0035825">
    <property type="term" value="P:homologous recombination"/>
    <property type="evidence" value="ECO:0007669"/>
    <property type="project" value="UniProtKB-ARBA"/>
</dbReference>
<keyword evidence="3" id="KW-0227">DNA damage</keyword>
<dbReference type="GO" id="GO:0007064">
    <property type="term" value="P:mitotic sister chromatid cohesion"/>
    <property type="evidence" value="ECO:0007669"/>
    <property type="project" value="InterPro"/>
</dbReference>
<keyword evidence="10" id="KW-1185">Reference proteome</keyword>
<evidence type="ECO:0000313" key="9">
    <source>
        <dbReference type="EMBL" id="KVI06070.1"/>
    </source>
</evidence>
<protein>
    <submittedName>
        <fullName evidence="9">Armadillo-type fold</fullName>
    </submittedName>
</protein>
<dbReference type="Gene3D" id="2.30.30.140">
    <property type="match status" value="1"/>
</dbReference>
<evidence type="ECO:0000256" key="5">
    <source>
        <dbReference type="ARBA" id="ARBA00023204"/>
    </source>
</evidence>
<dbReference type="SUPFAM" id="SSF48371">
    <property type="entry name" value="ARM repeat"/>
    <property type="match status" value="1"/>
</dbReference>
<dbReference type="Proteomes" id="UP000243975">
    <property type="component" value="Unassembled WGS sequence"/>
</dbReference>
<dbReference type="OrthoDB" id="200660at2759"/>
<dbReference type="InterPro" id="IPR016024">
    <property type="entry name" value="ARM-type_fold"/>
</dbReference>
<keyword evidence="6" id="KW-0539">Nucleus</keyword>
<feature type="region of interest" description="Disordered" evidence="8">
    <location>
        <begin position="437"/>
        <end position="474"/>
    </location>
</feature>
<comment type="subcellular location">
    <subcellularLocation>
        <location evidence="1">Nucleus</location>
    </subcellularLocation>
</comment>
<evidence type="ECO:0000313" key="10">
    <source>
        <dbReference type="Proteomes" id="UP000243975"/>
    </source>
</evidence>
<gene>
    <name evidence="9" type="ORF">Ccrd_015578</name>
</gene>
<organism evidence="9 10">
    <name type="scientific">Cynara cardunculus var. scolymus</name>
    <name type="common">Globe artichoke</name>
    <name type="synonym">Cynara scolymus</name>
    <dbReference type="NCBI Taxonomy" id="59895"/>
    <lineage>
        <taxon>Eukaryota</taxon>
        <taxon>Viridiplantae</taxon>
        <taxon>Streptophyta</taxon>
        <taxon>Embryophyta</taxon>
        <taxon>Tracheophyta</taxon>
        <taxon>Spermatophyta</taxon>
        <taxon>Magnoliopsida</taxon>
        <taxon>eudicotyledons</taxon>
        <taxon>Gunneridae</taxon>
        <taxon>Pentapetalae</taxon>
        <taxon>asterids</taxon>
        <taxon>campanulids</taxon>
        <taxon>Asterales</taxon>
        <taxon>Asteraceae</taxon>
        <taxon>Carduoideae</taxon>
        <taxon>Cardueae</taxon>
        <taxon>Carduinae</taxon>
        <taxon>Cynara</taxon>
    </lineage>
</organism>
<sequence length="646" mass="72441">MDYVCPVNDLEKQLKEAGEQLALPHSSTKELLELLDKIEQFLTFVGQAPSISMQSALVPSMGALISDQLVKHSDVDVRVSVASCLCEVARITAPDPPYKDEIMKEIFHLNVMAFGELLNTTGRSYYKVIHILESVAKVKSCLLMLDLECDALVLEMFKHFLDGIRKNHPHTVFSDMETIMTLVIEESDEIATELLSLLLSHVRKENQNVLPVPWKLAEKVLRNCNDTLKSYSQTVMKLIQSDTDDYAEVVTALCQNAYQNETVGTPPTKTNNIHKRDVNTLENGGSTKTMHSQPKKQKYTDTQRVSAGPKKIDRKPDTMSSKLDEPSHKNRLKGKELEASQNLDSAHESLSAKGRSRNKKNNLSQDSKKDLKRTRFQDKASPSGGVSSKEKSKGVKGSTEKQSTKTKGVAKGNTKTSGSLYNIAIKKEDEDLTDSVGAEPLLGQMNDKAQDRRKPTSSKKHVANGSHGKDLQNVNTLKKYGKELVGHRIKVWWPLDRMYYEGAVSSYNSLDKKHKVLYADGDEELLDLRHEKWSMLNDLSPDQLQEQVADLTSPMTTSAKRLKPKGKRKIESSLMQVDNYNSPKSPAPAYSSKTRPTKEHDITMDVLCTDNQKRDPVKTSDISTEKVEQDGKRKMGRSEKTAEFVY</sequence>
<feature type="compositionally biased region" description="Polar residues" evidence="8">
    <location>
        <begin position="280"/>
        <end position="292"/>
    </location>
</feature>
<reference evidence="9 10" key="1">
    <citation type="journal article" date="2016" name="Sci. Rep.">
        <title>The genome sequence of the outbreeding globe artichoke constructed de novo incorporating a phase-aware low-pass sequencing strategy of F1 progeny.</title>
        <authorList>
            <person name="Scaglione D."/>
            <person name="Reyes-Chin-Wo S."/>
            <person name="Acquadro A."/>
            <person name="Froenicke L."/>
            <person name="Portis E."/>
            <person name="Beitel C."/>
            <person name="Tirone M."/>
            <person name="Mauro R."/>
            <person name="Lo Monaco A."/>
            <person name="Mauromicale G."/>
            <person name="Faccioli P."/>
            <person name="Cattivelli L."/>
            <person name="Rieseberg L."/>
            <person name="Michelmore R."/>
            <person name="Lanteri S."/>
        </authorList>
    </citation>
    <scope>NUCLEOTIDE SEQUENCE [LARGE SCALE GENOMIC DNA]</scope>
    <source>
        <strain evidence="9">2C</strain>
    </source>
</reference>
<accession>A0A103YBK5</accession>
<dbReference type="EMBL" id="LEKV01001852">
    <property type="protein sequence ID" value="KVI06070.1"/>
    <property type="molecule type" value="Genomic_DNA"/>
</dbReference>
<feature type="compositionally biased region" description="Basic and acidic residues" evidence="8">
    <location>
        <begin position="366"/>
        <end position="378"/>
    </location>
</feature>
<evidence type="ECO:0000256" key="3">
    <source>
        <dbReference type="ARBA" id="ARBA00022763"/>
    </source>
</evidence>
<dbReference type="GO" id="GO:0000785">
    <property type="term" value="C:chromatin"/>
    <property type="evidence" value="ECO:0007669"/>
    <property type="project" value="TreeGrafter"/>
</dbReference>
<dbReference type="GO" id="GO:0051301">
    <property type="term" value="P:cell division"/>
    <property type="evidence" value="ECO:0007669"/>
    <property type="project" value="UniProtKB-KW"/>
</dbReference>
<feature type="compositionally biased region" description="Basic and acidic residues" evidence="8">
    <location>
        <begin position="388"/>
        <end position="403"/>
    </location>
</feature>
<feature type="compositionally biased region" description="Low complexity" evidence="8">
    <location>
        <begin position="582"/>
        <end position="593"/>
    </location>
</feature>
<dbReference type="GO" id="GO:0006281">
    <property type="term" value="P:DNA repair"/>
    <property type="evidence" value="ECO:0007669"/>
    <property type="project" value="UniProtKB-KW"/>
</dbReference>
<feature type="region of interest" description="Disordered" evidence="8">
    <location>
        <begin position="261"/>
        <end position="416"/>
    </location>
</feature>
<evidence type="ECO:0000256" key="2">
    <source>
        <dbReference type="ARBA" id="ARBA00022618"/>
    </source>
</evidence>